<evidence type="ECO:0000256" key="3">
    <source>
        <dbReference type="SAM" id="Phobius"/>
    </source>
</evidence>
<organism evidence="4 5">
    <name type="scientific">Periophthalmus magnuspinnatus</name>
    <dbReference type="NCBI Taxonomy" id="409849"/>
    <lineage>
        <taxon>Eukaryota</taxon>
        <taxon>Metazoa</taxon>
        <taxon>Chordata</taxon>
        <taxon>Craniata</taxon>
        <taxon>Vertebrata</taxon>
        <taxon>Euteleostomi</taxon>
        <taxon>Actinopterygii</taxon>
        <taxon>Neopterygii</taxon>
        <taxon>Teleostei</taxon>
        <taxon>Neoteleostei</taxon>
        <taxon>Acanthomorphata</taxon>
        <taxon>Gobiaria</taxon>
        <taxon>Gobiiformes</taxon>
        <taxon>Gobioidei</taxon>
        <taxon>Gobiidae</taxon>
        <taxon>Oxudercinae</taxon>
        <taxon>Periophthalmus</taxon>
    </lineage>
</organism>
<reference evidence="4" key="2">
    <citation type="submission" date="2025-09" db="UniProtKB">
        <authorList>
            <consortium name="Ensembl"/>
        </authorList>
    </citation>
    <scope>IDENTIFICATION</scope>
</reference>
<dbReference type="SMART" id="SM00368">
    <property type="entry name" value="LRR_RI"/>
    <property type="match status" value="8"/>
</dbReference>
<dbReference type="PANTHER" id="PTHR24111">
    <property type="entry name" value="LEUCINE-RICH REPEAT-CONTAINING PROTEIN 34"/>
    <property type="match status" value="1"/>
</dbReference>
<accession>A0A3B4A921</accession>
<keyword evidence="3" id="KW-0812">Transmembrane</keyword>
<dbReference type="InterPro" id="IPR032675">
    <property type="entry name" value="LRR_dom_sf"/>
</dbReference>
<evidence type="ECO:0000256" key="2">
    <source>
        <dbReference type="SAM" id="MobiDB-lite"/>
    </source>
</evidence>
<feature type="transmembrane region" description="Helical" evidence="3">
    <location>
        <begin position="40"/>
        <end position="60"/>
    </location>
</feature>
<reference evidence="4" key="1">
    <citation type="submission" date="2025-08" db="UniProtKB">
        <authorList>
            <consortium name="Ensembl"/>
        </authorList>
    </citation>
    <scope>IDENTIFICATION</scope>
</reference>
<dbReference type="InterPro" id="IPR001611">
    <property type="entry name" value="Leu-rich_rpt"/>
</dbReference>
<dbReference type="SUPFAM" id="SSF52047">
    <property type="entry name" value="RNI-like"/>
    <property type="match status" value="1"/>
</dbReference>
<evidence type="ECO:0000313" key="5">
    <source>
        <dbReference type="Proteomes" id="UP000261520"/>
    </source>
</evidence>
<feature type="region of interest" description="Disordered" evidence="2">
    <location>
        <begin position="359"/>
        <end position="386"/>
    </location>
</feature>
<keyword evidence="1" id="KW-0677">Repeat</keyword>
<keyword evidence="3" id="KW-0472">Membrane</keyword>
<dbReference type="Proteomes" id="UP000261520">
    <property type="component" value="Unplaced"/>
</dbReference>
<name>A0A3B4A921_9GOBI</name>
<proteinExistence type="predicted"/>
<dbReference type="Gene3D" id="3.80.10.10">
    <property type="entry name" value="Ribonuclease Inhibitor"/>
    <property type="match status" value="2"/>
</dbReference>
<dbReference type="PANTHER" id="PTHR24111:SF4">
    <property type="entry name" value="LEUCINE-RICH REPEAT-CONTAINING PROTEIN 34"/>
    <property type="match status" value="1"/>
</dbReference>
<feature type="compositionally biased region" description="Polar residues" evidence="2">
    <location>
        <begin position="359"/>
        <end position="368"/>
    </location>
</feature>
<keyword evidence="3" id="KW-1133">Transmembrane helix</keyword>
<dbReference type="AlphaFoldDB" id="A0A3B4A921"/>
<dbReference type="Ensembl" id="ENSPMGT00000014460.1">
    <property type="protein sequence ID" value="ENSPMGP00000013553.1"/>
    <property type="gene ID" value="ENSPMGG00000011141.1"/>
</dbReference>
<evidence type="ECO:0000313" key="4">
    <source>
        <dbReference type="Ensembl" id="ENSPMGP00000013553.1"/>
    </source>
</evidence>
<dbReference type="Pfam" id="PF13516">
    <property type="entry name" value="LRR_6"/>
    <property type="match status" value="6"/>
</dbReference>
<dbReference type="STRING" id="409849.ENSPMGP00000013553"/>
<protein>
    <submittedName>
        <fullName evidence="4">Uncharacterized protein</fullName>
    </submittedName>
</protein>
<evidence type="ECO:0000256" key="1">
    <source>
        <dbReference type="ARBA" id="ARBA00022737"/>
    </source>
</evidence>
<dbReference type="InterPro" id="IPR052201">
    <property type="entry name" value="LRR-containing_regulator"/>
</dbReference>
<keyword evidence="5" id="KW-1185">Reference proteome</keyword>
<sequence>KLAGNNRVKPVERLDDQDALVLSKCLLNIKGVTDVDFSCIFNFVLTHLLLFLFIFVCFLLRQEENSSLHSLDLTFNDFEDQGAEILSQSLQSNRTLLSLTLSGNKVKNTGGMSLASLLQLNNTLRVLRMANCDLKTESVIAFAIALTTNQTLRCLDISRCHTFGSEEEWHWTVHFAHMLAVNQSLLELHLGTMGIMTCGIERLSKGLLFNYTLKYLDLHSNRVTRDDVQPLVDVLMKENSTLEVLDLSSNQIQDEGAVLLSQALASPNCSLRELSLCSNSIRTEGLLSLAKTVGQNSTLTHLYIWGNHFEELVCLAFKNLIDSGRLDPGHIDVRAYEVDGHVYLSHVSQTLRRQFYEPKNNSSTTTFTRQEESTNRTSPKGIRFFV</sequence>